<evidence type="ECO:0008006" key="4">
    <source>
        <dbReference type="Google" id="ProtNLM"/>
    </source>
</evidence>
<keyword evidence="1" id="KW-0472">Membrane</keyword>
<comment type="caution">
    <text evidence="2">The sequence shown here is derived from an EMBL/GenBank/DDBJ whole genome shotgun (WGS) entry which is preliminary data.</text>
</comment>
<feature type="transmembrane region" description="Helical" evidence="1">
    <location>
        <begin position="7"/>
        <end position="25"/>
    </location>
</feature>
<evidence type="ECO:0000313" key="3">
    <source>
        <dbReference type="Proteomes" id="UP000249016"/>
    </source>
</evidence>
<dbReference type="Proteomes" id="UP000249016">
    <property type="component" value="Unassembled WGS sequence"/>
</dbReference>
<accession>A0A327NXQ0</accession>
<proteinExistence type="predicted"/>
<keyword evidence="3" id="KW-1185">Reference proteome</keyword>
<dbReference type="OrthoDB" id="654744at2"/>
<evidence type="ECO:0000313" key="2">
    <source>
        <dbReference type="EMBL" id="RAI77668.1"/>
    </source>
</evidence>
<dbReference type="RefSeq" id="WP_111348541.1">
    <property type="nucleotide sequence ID" value="NZ_QLII01000001.1"/>
</dbReference>
<reference evidence="2 3" key="1">
    <citation type="submission" date="2018-06" db="EMBL/GenBank/DDBJ databases">
        <title>Spirosoma sp. HMF3257 Genome sequencing and assembly.</title>
        <authorList>
            <person name="Kang H."/>
            <person name="Cha I."/>
            <person name="Kim H."/>
            <person name="Kang J."/>
            <person name="Joh K."/>
        </authorList>
    </citation>
    <scope>NUCLEOTIDE SEQUENCE [LARGE SCALE GENOMIC DNA]</scope>
    <source>
        <strain evidence="2 3">HMF3257</strain>
    </source>
</reference>
<feature type="transmembrane region" description="Helical" evidence="1">
    <location>
        <begin position="75"/>
        <end position="94"/>
    </location>
</feature>
<protein>
    <recommendedName>
        <fullName evidence="4">DoxX family protein</fullName>
    </recommendedName>
</protein>
<feature type="transmembrane region" description="Helical" evidence="1">
    <location>
        <begin position="219"/>
        <end position="237"/>
    </location>
</feature>
<feature type="transmembrane region" description="Helical" evidence="1">
    <location>
        <begin position="45"/>
        <end position="63"/>
    </location>
</feature>
<dbReference type="AlphaFoldDB" id="A0A327NXQ0"/>
<dbReference type="EMBL" id="QLII01000001">
    <property type="protein sequence ID" value="RAI77668.1"/>
    <property type="molecule type" value="Genomic_DNA"/>
</dbReference>
<gene>
    <name evidence="2" type="ORF">HMF3257_32395</name>
</gene>
<feature type="transmembrane region" description="Helical" evidence="1">
    <location>
        <begin position="153"/>
        <end position="173"/>
    </location>
</feature>
<organism evidence="2 3">
    <name type="scientific">Spirosoma telluris</name>
    <dbReference type="NCBI Taxonomy" id="2183553"/>
    <lineage>
        <taxon>Bacteria</taxon>
        <taxon>Pseudomonadati</taxon>
        <taxon>Bacteroidota</taxon>
        <taxon>Cytophagia</taxon>
        <taxon>Cytophagales</taxon>
        <taxon>Cytophagaceae</taxon>
        <taxon>Spirosoma</taxon>
    </lineage>
</organism>
<name>A0A327NXQ0_9BACT</name>
<feature type="transmembrane region" description="Helical" evidence="1">
    <location>
        <begin position="179"/>
        <end position="198"/>
    </location>
</feature>
<keyword evidence="1" id="KW-0812">Transmembrane</keyword>
<evidence type="ECO:0000256" key="1">
    <source>
        <dbReference type="SAM" id="Phobius"/>
    </source>
</evidence>
<feature type="transmembrane region" description="Helical" evidence="1">
    <location>
        <begin position="130"/>
        <end position="148"/>
    </location>
</feature>
<sequence length="359" mass="41650">MLTTRSFWLKFFEVLCLIVVLIGLMQISEPLSRWQFETVNDWSKSLPLLAGMLVISFGITYGWERSGKGNQLHGIIQTTIAFYVAYSITGYGAAKVLKTQFQPPNYVLETPIKDLSGFWLTWTYYGYSQTMAYILGWTQILGCILLLFRRTRLIGIFVLLPVMVNIDLIDHFYEISPLAYYNALHYTFLLFFLLALDYDKLKVAFLSYQEKVSMNGRTILLNVVRILVIGLSFWRIASLRDSFEPKTKLNGVWQIETMTRNNKVVSIAAPSDSAWSKLYFEWRYGCLFKYNPDKFQKQDLHGQYKLDEKAKIIRVNFPKETGEPGDSLRASYTFLNDSTLSMQGRYKQDSLTLKLRKLI</sequence>
<keyword evidence="1" id="KW-1133">Transmembrane helix</keyword>